<proteinExistence type="predicted"/>
<gene>
    <name evidence="1" type="ORF">BAA01_09475</name>
</gene>
<dbReference type="NCBIfam" id="TIGR01603">
    <property type="entry name" value="maj_tail_phi13"/>
    <property type="match status" value="1"/>
</dbReference>
<comment type="caution">
    <text evidence="1">The sequence shown here is derived from an EMBL/GenBank/DDBJ whole genome shotgun (WGS) entry which is preliminary data.</text>
</comment>
<accession>A0A1Y3PKR7</accession>
<organism evidence="1 2">
    <name type="scientific">Bacillus thermozeamaize</name>
    <dbReference type="NCBI Taxonomy" id="230954"/>
    <lineage>
        <taxon>Bacteria</taxon>
        <taxon>Bacillati</taxon>
        <taxon>Bacillota</taxon>
        <taxon>Bacilli</taxon>
        <taxon>Bacillales</taxon>
        <taxon>Bacillaceae</taxon>
        <taxon>Bacillus</taxon>
    </lineage>
</organism>
<dbReference type="Proteomes" id="UP000196475">
    <property type="component" value="Unassembled WGS sequence"/>
</dbReference>
<sequence length="198" mass="21538">MRVSQNKVTFGLEKVHIAFFDEEAAQQPAWKAPIPIPGAVRWTPSAVGESSTFYADNTAYFTVTANNGYTGELELANVPDAILAEMLGWEIDQNGMIVEVSDAIPKPFALLGQVLGDKRNRRFVYYYCTASRPAKERTTKGENITPATDVLSLTISPIEIGGKMIVKGDLELSDTNQTVFNSFFNAVYVPTFGGGSGS</sequence>
<dbReference type="EMBL" id="LZRT01000098">
    <property type="protein sequence ID" value="OUM85688.1"/>
    <property type="molecule type" value="Genomic_DNA"/>
</dbReference>
<protein>
    <submittedName>
        <fullName evidence="1">Phage tail protein</fullName>
    </submittedName>
</protein>
<evidence type="ECO:0000313" key="1">
    <source>
        <dbReference type="EMBL" id="OUM85688.1"/>
    </source>
</evidence>
<name>A0A1Y3PKR7_9BACI</name>
<dbReference type="InterPro" id="IPR006490">
    <property type="entry name" value="Maj_tail_phi13"/>
</dbReference>
<dbReference type="AlphaFoldDB" id="A0A1Y3PKR7"/>
<evidence type="ECO:0000313" key="2">
    <source>
        <dbReference type="Proteomes" id="UP000196475"/>
    </source>
</evidence>
<reference evidence="2" key="1">
    <citation type="submission" date="2016-06" db="EMBL/GenBank/DDBJ databases">
        <authorList>
            <person name="Nascimento L."/>
            <person name="Pereira R.V."/>
            <person name="Martins L.F."/>
            <person name="Quaggio R.B."/>
            <person name="Silva A.M."/>
            <person name="Setubal J.C."/>
        </authorList>
    </citation>
    <scope>NUCLEOTIDE SEQUENCE [LARGE SCALE GENOMIC DNA]</scope>
</reference>